<feature type="compositionally biased region" description="Basic and acidic residues" evidence="4">
    <location>
        <begin position="37"/>
        <end position="48"/>
    </location>
</feature>
<dbReference type="InterPro" id="IPR003115">
    <property type="entry name" value="ParB_N"/>
</dbReference>
<dbReference type="InterPro" id="IPR036086">
    <property type="entry name" value="ParB/Sulfiredoxin_sf"/>
</dbReference>
<feature type="compositionally biased region" description="Low complexity" evidence="4">
    <location>
        <begin position="91"/>
        <end position="159"/>
    </location>
</feature>
<protein>
    <submittedName>
        <fullName evidence="6">ParB/RepB/Spo0J family partition protein</fullName>
    </submittedName>
</protein>
<dbReference type="OrthoDB" id="9802051at2"/>
<gene>
    <name evidence="6" type="ORF">FO013_11800</name>
</gene>
<dbReference type="PANTHER" id="PTHR33375">
    <property type="entry name" value="CHROMOSOME-PARTITIONING PROTEIN PARB-RELATED"/>
    <property type="match status" value="1"/>
</dbReference>
<evidence type="ECO:0000259" key="5">
    <source>
        <dbReference type="SMART" id="SM00470"/>
    </source>
</evidence>
<dbReference type="GO" id="GO:0005694">
    <property type="term" value="C:chromosome"/>
    <property type="evidence" value="ECO:0007669"/>
    <property type="project" value="TreeGrafter"/>
</dbReference>
<dbReference type="GO" id="GO:0003677">
    <property type="term" value="F:DNA binding"/>
    <property type="evidence" value="ECO:0007669"/>
    <property type="project" value="UniProtKB-KW"/>
</dbReference>
<dbReference type="SUPFAM" id="SSF109709">
    <property type="entry name" value="KorB DNA-binding domain-like"/>
    <property type="match status" value="1"/>
</dbReference>
<keyword evidence="3" id="KW-0238">DNA-binding</keyword>
<dbReference type="NCBIfam" id="TIGR00180">
    <property type="entry name" value="parB_part"/>
    <property type="match status" value="1"/>
</dbReference>
<feature type="compositionally biased region" description="Low complexity" evidence="4">
    <location>
        <begin position="72"/>
        <end position="81"/>
    </location>
</feature>
<dbReference type="SMART" id="SM00470">
    <property type="entry name" value="ParB"/>
    <property type="match status" value="1"/>
</dbReference>
<dbReference type="Gene3D" id="3.90.1530.30">
    <property type="match status" value="1"/>
</dbReference>
<evidence type="ECO:0000313" key="6">
    <source>
        <dbReference type="EMBL" id="TSI15445.1"/>
    </source>
</evidence>
<sequence length="591" mass="62523">MAERRKRGLGRGLGALIPDAASNDRPVDVFFSGGEPEEAKETAEEPKAPRTVRTDPAASMQSSRRRKPKAGTSSTSSTSKTPRTDGPASESAPAKSTTSKNTAAKSTTSKSTAPKSGPAKSASAKKATGSTSSKPGGSQTTTKKTSSGTKSATAKTSAANTIATGSSSVKSASAESSAQTSTATKTASRASNTKAKREAPATAGVDWTPESELAGTAGLEASGVGTAEPDVEATPVDLTADQKDEESTRADDVLETHPGVYRSGHEIFDEARQETASDNPVTTDEVGPASTPSPASSSPASVNEDEDSVADEDTGTAGVDSIPDTEFGEIDVDRIDANPRQPRTFFDEDQLSELVHSIREIGVLQPVVVRQKPSDHERFELIMGERRLRATKDAGLSTIPAIIRYVDDTDLLRDALLENLHRAELNPLEEAAAYGQLLEDFGCTQEELSERIGRSRPQISNTLRLLRLPPLVQRRVAAGVISAGHARAILGLREPEHMEILAQRIVAEGLSVRASEEAVVLLNRGDSMNVSRATTRVAPQFIEVAERLGDRLDTKVNITVGKKKGKLSVEFANQDDLDRILTLLGVEAPAE</sequence>
<dbReference type="InterPro" id="IPR004437">
    <property type="entry name" value="ParB/RepB/Spo0J"/>
</dbReference>
<evidence type="ECO:0000256" key="2">
    <source>
        <dbReference type="ARBA" id="ARBA00022829"/>
    </source>
</evidence>
<organism evidence="6 7">
    <name type="scientific">Brevibacterium aurantiacum</name>
    <dbReference type="NCBI Taxonomy" id="273384"/>
    <lineage>
        <taxon>Bacteria</taxon>
        <taxon>Bacillati</taxon>
        <taxon>Actinomycetota</taxon>
        <taxon>Actinomycetes</taxon>
        <taxon>Micrococcales</taxon>
        <taxon>Brevibacteriaceae</taxon>
        <taxon>Brevibacterium</taxon>
    </lineage>
</organism>
<accession>A0A556CDC8</accession>
<keyword evidence="2" id="KW-0159">Chromosome partition</keyword>
<dbReference type="AlphaFoldDB" id="A0A556CDC8"/>
<dbReference type="Proteomes" id="UP000316406">
    <property type="component" value="Unassembled WGS sequence"/>
</dbReference>
<feature type="compositionally biased region" description="Low complexity" evidence="4">
    <location>
        <begin position="166"/>
        <end position="193"/>
    </location>
</feature>
<feature type="compositionally biased region" description="Basic and acidic residues" evidence="4">
    <location>
        <begin position="263"/>
        <end position="275"/>
    </location>
</feature>
<dbReference type="GO" id="GO:0007059">
    <property type="term" value="P:chromosome segregation"/>
    <property type="evidence" value="ECO:0007669"/>
    <property type="project" value="UniProtKB-KW"/>
</dbReference>
<comment type="similarity">
    <text evidence="1">Belongs to the ParB family.</text>
</comment>
<feature type="domain" description="ParB-like N-terminal" evidence="5">
    <location>
        <begin position="328"/>
        <end position="420"/>
    </location>
</feature>
<dbReference type="Gene3D" id="1.10.10.2830">
    <property type="match status" value="1"/>
</dbReference>
<dbReference type="FunFam" id="3.90.1530.30:FF:000001">
    <property type="entry name" value="Chromosome partitioning protein ParB"/>
    <property type="match status" value="1"/>
</dbReference>
<dbReference type="InterPro" id="IPR041468">
    <property type="entry name" value="HTH_ParB/Spo0J"/>
</dbReference>
<proteinExistence type="inferred from homology"/>
<dbReference type="PANTHER" id="PTHR33375:SF1">
    <property type="entry name" value="CHROMOSOME-PARTITIONING PROTEIN PARB-RELATED"/>
    <property type="match status" value="1"/>
</dbReference>
<reference evidence="6 7" key="1">
    <citation type="submission" date="2019-07" db="EMBL/GenBank/DDBJ databases">
        <title>Draft genome sequence of Brevibacterium aurantiacum XU54 isolated from Xinjiang China.</title>
        <authorList>
            <person name="Xu X."/>
        </authorList>
    </citation>
    <scope>NUCLEOTIDE SEQUENCE [LARGE SCALE GENOMIC DNA]</scope>
    <source>
        <strain evidence="6 7">XU54</strain>
    </source>
</reference>
<feature type="region of interest" description="Disordered" evidence="4">
    <location>
        <begin position="1"/>
        <end position="330"/>
    </location>
</feature>
<dbReference type="GO" id="GO:0045881">
    <property type="term" value="P:positive regulation of sporulation resulting in formation of a cellular spore"/>
    <property type="evidence" value="ECO:0007669"/>
    <property type="project" value="TreeGrafter"/>
</dbReference>
<dbReference type="CDD" id="cd16393">
    <property type="entry name" value="SPO0J_N"/>
    <property type="match status" value="1"/>
</dbReference>
<dbReference type="Pfam" id="PF02195">
    <property type="entry name" value="ParB_N"/>
    <property type="match status" value="1"/>
</dbReference>
<dbReference type="InterPro" id="IPR057240">
    <property type="entry name" value="ParB_dimer_C"/>
</dbReference>
<feature type="compositionally biased region" description="Basic and acidic residues" evidence="4">
    <location>
        <begin position="240"/>
        <end position="255"/>
    </location>
</feature>
<feature type="compositionally biased region" description="Acidic residues" evidence="4">
    <location>
        <begin position="303"/>
        <end position="314"/>
    </location>
</feature>
<dbReference type="Pfam" id="PF23552">
    <property type="entry name" value="ParB_C"/>
    <property type="match status" value="1"/>
</dbReference>
<keyword evidence="7" id="KW-1185">Reference proteome</keyword>
<evidence type="ECO:0000256" key="3">
    <source>
        <dbReference type="ARBA" id="ARBA00023125"/>
    </source>
</evidence>
<dbReference type="InterPro" id="IPR050336">
    <property type="entry name" value="Chromosome_partition/occlusion"/>
</dbReference>
<feature type="compositionally biased region" description="Low complexity" evidence="4">
    <location>
        <begin position="288"/>
        <end position="301"/>
    </location>
</feature>
<name>A0A556CDC8_BREAU</name>
<dbReference type="FunFam" id="1.10.10.2830:FF:000001">
    <property type="entry name" value="Chromosome partitioning protein ParB"/>
    <property type="match status" value="1"/>
</dbReference>
<dbReference type="SUPFAM" id="SSF110849">
    <property type="entry name" value="ParB/Sulfiredoxin"/>
    <property type="match status" value="1"/>
</dbReference>
<dbReference type="Pfam" id="PF17762">
    <property type="entry name" value="HTH_ParB"/>
    <property type="match status" value="1"/>
</dbReference>
<dbReference type="EMBL" id="VLTK01000006">
    <property type="protein sequence ID" value="TSI15445.1"/>
    <property type="molecule type" value="Genomic_DNA"/>
</dbReference>
<comment type="caution">
    <text evidence="6">The sequence shown here is derived from an EMBL/GenBank/DDBJ whole genome shotgun (WGS) entry which is preliminary data.</text>
</comment>
<evidence type="ECO:0000313" key="7">
    <source>
        <dbReference type="Proteomes" id="UP000316406"/>
    </source>
</evidence>
<evidence type="ECO:0000256" key="1">
    <source>
        <dbReference type="ARBA" id="ARBA00006295"/>
    </source>
</evidence>
<evidence type="ECO:0000256" key="4">
    <source>
        <dbReference type="SAM" id="MobiDB-lite"/>
    </source>
</evidence>
<dbReference type="RefSeq" id="WP_143922737.1">
    <property type="nucleotide sequence ID" value="NZ_VLTK01000006.1"/>
</dbReference>